<reference evidence="4" key="1">
    <citation type="submission" date="2022-10" db="EMBL/GenBank/DDBJ databases">
        <title>Gaoshiqiia sediminis gen. nov., sp. nov., isolated from coastal sediment.</title>
        <authorList>
            <person name="Yu W.X."/>
            <person name="Mu D.S."/>
            <person name="Du J.Z."/>
            <person name="Liang Y.Q."/>
        </authorList>
    </citation>
    <scope>NUCLEOTIDE SEQUENCE</scope>
    <source>
        <strain evidence="4">A06</strain>
    </source>
</reference>
<proteinExistence type="inferred from homology"/>
<evidence type="ECO:0000256" key="1">
    <source>
        <dbReference type="ARBA" id="ARBA00006821"/>
    </source>
</evidence>
<keyword evidence="2" id="KW-0119">Carbohydrate metabolism</keyword>
<feature type="domain" description="Glycoside hydrolase family 57 N-terminal" evidence="3">
    <location>
        <begin position="7"/>
        <end position="166"/>
    </location>
</feature>
<evidence type="ECO:0000259" key="3">
    <source>
        <dbReference type="Pfam" id="PF03065"/>
    </source>
</evidence>
<protein>
    <recommendedName>
        <fullName evidence="3">Glycoside hydrolase family 57 N-terminal domain-containing protein</fullName>
    </recommendedName>
</protein>
<keyword evidence="5" id="KW-1185">Reference proteome</keyword>
<gene>
    <name evidence="4" type="ORF">N2K84_04305</name>
</gene>
<dbReference type="GO" id="GO:0005975">
    <property type="term" value="P:carbohydrate metabolic process"/>
    <property type="evidence" value="ECO:0007669"/>
    <property type="project" value="InterPro"/>
</dbReference>
<dbReference type="EMBL" id="JAPAAF010000004">
    <property type="protein sequence ID" value="MCW0481941.1"/>
    <property type="molecule type" value="Genomic_DNA"/>
</dbReference>
<evidence type="ECO:0000313" key="4">
    <source>
        <dbReference type="EMBL" id="MCW0481941.1"/>
    </source>
</evidence>
<dbReference type="Pfam" id="PF03065">
    <property type="entry name" value="Glyco_hydro_57"/>
    <property type="match status" value="1"/>
</dbReference>
<evidence type="ECO:0000313" key="5">
    <source>
        <dbReference type="Proteomes" id="UP001163821"/>
    </source>
</evidence>
<comment type="similarity">
    <text evidence="1">Belongs to the glycosyl hydrolase 57 family.</text>
</comment>
<dbReference type="Gene3D" id="3.20.110.20">
    <property type="match status" value="1"/>
</dbReference>
<dbReference type="InterPro" id="IPR004300">
    <property type="entry name" value="Glyco_hydro_57_N"/>
</dbReference>
<sequence>MNKVCLCIQLHLPAILRQYRFFEVNKNDYYYDDCVTDSQVDQFYKDIFVPFFDLVTKLSTRAKSKIKLGISVSGITLKLFKKYRPEALVTLDTLHQKGLIEFLSVSWSNSLVAFNDSSLLKEQLLLHDQFIQHFFGTTPKVFMAGRHTLSAQSLSVIGEVGKKAVVRFGTEPDKDCDYYTTPGCPEMWFADQKLSRLVEKQELALLSEKNNSRPEKLLKQIREHAQSTPVFIEYNLAQLGEPFLLNRSYFWQTLLTELGADSQAGFVLPSEFVGLSRNSSGNGNNERRVSGKKGKNLWLKNDLQKEAFSKLVLLNEMVKACDCETLVRDWEYLQDKEYLFYMNDRFFEDEFASQHFNPYQSPYLAFINYMNILSDLENRLLNRIRKNEFEQHQLYSINFPSN</sequence>
<dbReference type="InterPro" id="IPR011330">
    <property type="entry name" value="Glyco_hydro/deAcase_b/a-brl"/>
</dbReference>
<dbReference type="Proteomes" id="UP001163821">
    <property type="component" value="Unassembled WGS sequence"/>
</dbReference>
<dbReference type="SUPFAM" id="SSF88713">
    <property type="entry name" value="Glycoside hydrolase/deacetylase"/>
    <property type="match status" value="1"/>
</dbReference>
<dbReference type="GO" id="GO:0003824">
    <property type="term" value="F:catalytic activity"/>
    <property type="evidence" value="ECO:0007669"/>
    <property type="project" value="InterPro"/>
</dbReference>
<comment type="caution">
    <text evidence="4">The sequence shown here is derived from an EMBL/GenBank/DDBJ whole genome shotgun (WGS) entry which is preliminary data.</text>
</comment>
<name>A0AA41Y1W1_9BACT</name>
<evidence type="ECO:0000256" key="2">
    <source>
        <dbReference type="ARBA" id="ARBA00023277"/>
    </source>
</evidence>
<organism evidence="4 5">
    <name type="scientific">Gaoshiqia sediminis</name>
    <dbReference type="NCBI Taxonomy" id="2986998"/>
    <lineage>
        <taxon>Bacteria</taxon>
        <taxon>Pseudomonadati</taxon>
        <taxon>Bacteroidota</taxon>
        <taxon>Bacteroidia</taxon>
        <taxon>Marinilabiliales</taxon>
        <taxon>Prolixibacteraceae</taxon>
        <taxon>Gaoshiqia</taxon>
    </lineage>
</organism>
<dbReference type="AlphaFoldDB" id="A0AA41Y1W1"/>
<dbReference type="RefSeq" id="WP_282590550.1">
    <property type="nucleotide sequence ID" value="NZ_JAPAAF010000004.1"/>
</dbReference>
<accession>A0AA41Y1W1</accession>